<proteinExistence type="predicted"/>
<accession>A0A9D4RBR1</accession>
<dbReference type="AlphaFoldDB" id="A0A9D4RBR1"/>
<dbReference type="EMBL" id="JAIWYP010000002">
    <property type="protein sequence ID" value="KAH3860897.1"/>
    <property type="molecule type" value="Genomic_DNA"/>
</dbReference>
<evidence type="ECO:0000313" key="2">
    <source>
        <dbReference type="Proteomes" id="UP000828390"/>
    </source>
</evidence>
<name>A0A9D4RBR1_DREPO</name>
<organism evidence="1 2">
    <name type="scientific">Dreissena polymorpha</name>
    <name type="common">Zebra mussel</name>
    <name type="synonym">Mytilus polymorpha</name>
    <dbReference type="NCBI Taxonomy" id="45954"/>
    <lineage>
        <taxon>Eukaryota</taxon>
        <taxon>Metazoa</taxon>
        <taxon>Spiralia</taxon>
        <taxon>Lophotrochozoa</taxon>
        <taxon>Mollusca</taxon>
        <taxon>Bivalvia</taxon>
        <taxon>Autobranchia</taxon>
        <taxon>Heteroconchia</taxon>
        <taxon>Euheterodonta</taxon>
        <taxon>Imparidentia</taxon>
        <taxon>Neoheterodontei</taxon>
        <taxon>Myida</taxon>
        <taxon>Dreissenoidea</taxon>
        <taxon>Dreissenidae</taxon>
        <taxon>Dreissena</taxon>
    </lineage>
</organism>
<comment type="caution">
    <text evidence="1">The sequence shown here is derived from an EMBL/GenBank/DDBJ whole genome shotgun (WGS) entry which is preliminary data.</text>
</comment>
<protein>
    <submittedName>
        <fullName evidence="1">Uncharacterized protein</fullName>
    </submittedName>
</protein>
<dbReference type="Proteomes" id="UP000828390">
    <property type="component" value="Unassembled WGS sequence"/>
</dbReference>
<keyword evidence="2" id="KW-1185">Reference proteome</keyword>
<reference evidence="1" key="2">
    <citation type="submission" date="2020-11" db="EMBL/GenBank/DDBJ databases">
        <authorList>
            <person name="McCartney M.A."/>
            <person name="Auch B."/>
            <person name="Kono T."/>
            <person name="Mallez S."/>
            <person name="Becker A."/>
            <person name="Gohl D.M."/>
            <person name="Silverstein K.A.T."/>
            <person name="Koren S."/>
            <person name="Bechman K.B."/>
            <person name="Herman A."/>
            <person name="Abrahante J.E."/>
            <person name="Garbe J."/>
        </authorList>
    </citation>
    <scope>NUCLEOTIDE SEQUENCE</scope>
    <source>
        <strain evidence="1">Duluth1</strain>
        <tissue evidence="1">Whole animal</tissue>
    </source>
</reference>
<sequence length="57" mass="6811">MYIVFVSLRLRRKKARDAETIKLKELEKDHRNGFDNSLLGRNYLRSDSKQNSTNDLR</sequence>
<evidence type="ECO:0000313" key="1">
    <source>
        <dbReference type="EMBL" id="KAH3860897.1"/>
    </source>
</evidence>
<reference evidence="1" key="1">
    <citation type="journal article" date="2019" name="bioRxiv">
        <title>The Genome of the Zebra Mussel, Dreissena polymorpha: A Resource for Invasive Species Research.</title>
        <authorList>
            <person name="McCartney M.A."/>
            <person name="Auch B."/>
            <person name="Kono T."/>
            <person name="Mallez S."/>
            <person name="Zhang Y."/>
            <person name="Obille A."/>
            <person name="Becker A."/>
            <person name="Abrahante J.E."/>
            <person name="Garbe J."/>
            <person name="Badalamenti J.P."/>
            <person name="Herman A."/>
            <person name="Mangelson H."/>
            <person name="Liachko I."/>
            <person name="Sullivan S."/>
            <person name="Sone E.D."/>
            <person name="Koren S."/>
            <person name="Silverstein K.A.T."/>
            <person name="Beckman K.B."/>
            <person name="Gohl D.M."/>
        </authorList>
    </citation>
    <scope>NUCLEOTIDE SEQUENCE</scope>
    <source>
        <strain evidence="1">Duluth1</strain>
        <tissue evidence="1">Whole animal</tissue>
    </source>
</reference>
<gene>
    <name evidence="1" type="ORF">DPMN_023820</name>
</gene>